<evidence type="ECO:0000256" key="2">
    <source>
        <dbReference type="ARBA" id="ARBA00001946"/>
    </source>
</evidence>
<dbReference type="GO" id="GO:0005737">
    <property type="term" value="C:cytoplasm"/>
    <property type="evidence" value="ECO:0007669"/>
    <property type="project" value="UniProtKB-SubCell"/>
</dbReference>
<dbReference type="HOGENOM" id="CLU_036532_3_2_0"/>
<keyword evidence="9 14" id="KW-0540">Nuclease</keyword>
<dbReference type="AlphaFoldDB" id="F8L7B5"/>
<keyword evidence="11 14" id="KW-0255">Endonuclease</keyword>
<dbReference type="eggNOG" id="COG0164">
    <property type="taxonomic scope" value="Bacteria"/>
</dbReference>
<dbReference type="Pfam" id="PF01351">
    <property type="entry name" value="RNase_HII"/>
    <property type="match status" value="1"/>
</dbReference>
<dbReference type="InterPro" id="IPR024567">
    <property type="entry name" value="RNase_HII/HIII_dom"/>
</dbReference>
<comment type="function">
    <text evidence="3 14 16">Endonuclease that specifically degrades the RNA of RNA-DNA hybrids.</text>
</comment>
<accession>F8L7B5</accession>
<keyword evidence="13 14" id="KW-0464">Manganese</keyword>
<dbReference type="GO" id="GO:0030145">
    <property type="term" value="F:manganese ion binding"/>
    <property type="evidence" value="ECO:0007669"/>
    <property type="project" value="UniProtKB-UniRule"/>
</dbReference>
<comment type="cofactor">
    <cofactor evidence="2">
        <name>Mg(2+)</name>
        <dbReference type="ChEBI" id="CHEBI:18420"/>
    </cofactor>
</comment>
<evidence type="ECO:0000256" key="4">
    <source>
        <dbReference type="ARBA" id="ARBA00004496"/>
    </source>
</evidence>
<organism evidence="18 19">
    <name type="scientific">Simkania negevensis (strain ATCC VR-1471 / DSM 27360 / Z)</name>
    <dbReference type="NCBI Taxonomy" id="331113"/>
    <lineage>
        <taxon>Bacteria</taxon>
        <taxon>Pseudomonadati</taxon>
        <taxon>Chlamydiota</taxon>
        <taxon>Chlamydiia</taxon>
        <taxon>Parachlamydiales</taxon>
        <taxon>Simkaniaceae</taxon>
        <taxon>Simkania</taxon>
    </lineage>
</organism>
<evidence type="ECO:0000256" key="16">
    <source>
        <dbReference type="RuleBase" id="RU003515"/>
    </source>
</evidence>
<evidence type="ECO:0000256" key="9">
    <source>
        <dbReference type="ARBA" id="ARBA00022722"/>
    </source>
</evidence>
<dbReference type="RefSeq" id="WP_013943105.1">
    <property type="nucleotide sequence ID" value="NC_015713.1"/>
</dbReference>
<evidence type="ECO:0000256" key="12">
    <source>
        <dbReference type="ARBA" id="ARBA00022801"/>
    </source>
</evidence>
<dbReference type="InterPro" id="IPR001352">
    <property type="entry name" value="RNase_HII/HIII"/>
</dbReference>
<dbReference type="GO" id="GO:0003723">
    <property type="term" value="F:RNA binding"/>
    <property type="evidence" value="ECO:0007669"/>
    <property type="project" value="UniProtKB-UniRule"/>
</dbReference>
<dbReference type="Gene3D" id="3.30.420.10">
    <property type="entry name" value="Ribonuclease H-like superfamily/Ribonuclease H"/>
    <property type="match status" value="1"/>
</dbReference>
<evidence type="ECO:0000256" key="5">
    <source>
        <dbReference type="ARBA" id="ARBA00007383"/>
    </source>
</evidence>
<feature type="binding site" evidence="14 15">
    <location>
        <position position="26"/>
    </location>
    <ligand>
        <name>a divalent metal cation</name>
        <dbReference type="ChEBI" id="CHEBI:60240"/>
    </ligand>
</feature>
<dbReference type="NCBIfam" id="NF000594">
    <property type="entry name" value="PRK00015.1-1"/>
    <property type="match status" value="1"/>
</dbReference>
<dbReference type="InterPro" id="IPR022898">
    <property type="entry name" value="RNase_HII"/>
</dbReference>
<dbReference type="NCBIfam" id="NF000595">
    <property type="entry name" value="PRK00015.1-3"/>
    <property type="match status" value="1"/>
</dbReference>
<name>F8L7B5_SIMNZ</name>
<evidence type="ECO:0000256" key="3">
    <source>
        <dbReference type="ARBA" id="ARBA00004065"/>
    </source>
</evidence>
<dbReference type="KEGG" id="sng:SNE_A07610"/>
<proteinExistence type="inferred from homology"/>
<evidence type="ECO:0000256" key="8">
    <source>
        <dbReference type="ARBA" id="ARBA00022490"/>
    </source>
</evidence>
<evidence type="ECO:0000256" key="6">
    <source>
        <dbReference type="ARBA" id="ARBA00012180"/>
    </source>
</evidence>
<dbReference type="GO" id="GO:0032299">
    <property type="term" value="C:ribonuclease H2 complex"/>
    <property type="evidence" value="ECO:0007669"/>
    <property type="project" value="TreeGrafter"/>
</dbReference>
<comment type="similarity">
    <text evidence="5 14 16">Belongs to the RNase HII family.</text>
</comment>
<evidence type="ECO:0000256" key="13">
    <source>
        <dbReference type="ARBA" id="ARBA00023211"/>
    </source>
</evidence>
<dbReference type="GO" id="GO:0004523">
    <property type="term" value="F:RNA-DNA hybrid ribonuclease activity"/>
    <property type="evidence" value="ECO:0007669"/>
    <property type="project" value="UniProtKB-UniRule"/>
</dbReference>
<comment type="subcellular location">
    <subcellularLocation>
        <location evidence="4 14">Cytoplasm</location>
    </subcellularLocation>
</comment>
<evidence type="ECO:0000256" key="14">
    <source>
        <dbReference type="HAMAP-Rule" id="MF_00052"/>
    </source>
</evidence>
<comment type="catalytic activity">
    <reaction evidence="1 14 15 16">
        <text>Endonucleolytic cleavage to 5'-phosphomonoester.</text>
        <dbReference type="EC" id="3.1.26.4"/>
    </reaction>
</comment>
<dbReference type="EC" id="3.1.26.4" evidence="6 14"/>
<comment type="cofactor">
    <cofactor evidence="14 15">
        <name>Mn(2+)</name>
        <dbReference type="ChEBI" id="CHEBI:29035"/>
    </cofactor>
    <cofactor evidence="14 15">
        <name>Mg(2+)</name>
        <dbReference type="ChEBI" id="CHEBI:18420"/>
    </cofactor>
    <text evidence="14 15">Manganese or magnesium. Binds 1 divalent metal ion per monomer in the absence of substrate. May bind a second metal ion after substrate binding.</text>
</comment>
<dbReference type="HAMAP" id="MF_00052_B">
    <property type="entry name" value="RNase_HII_B"/>
    <property type="match status" value="1"/>
</dbReference>
<feature type="domain" description="RNase H type-2" evidence="17">
    <location>
        <begin position="20"/>
        <end position="207"/>
    </location>
</feature>
<dbReference type="STRING" id="331113.SNE_A07610"/>
<dbReference type="SUPFAM" id="SSF53098">
    <property type="entry name" value="Ribonuclease H-like"/>
    <property type="match status" value="1"/>
</dbReference>
<evidence type="ECO:0000256" key="1">
    <source>
        <dbReference type="ARBA" id="ARBA00000077"/>
    </source>
</evidence>
<gene>
    <name evidence="14 18" type="primary">rnhB</name>
    <name evidence="18" type="ordered locus">SNE_A07610</name>
</gene>
<evidence type="ECO:0000256" key="11">
    <source>
        <dbReference type="ARBA" id="ARBA00022759"/>
    </source>
</evidence>
<keyword evidence="8 14" id="KW-0963">Cytoplasm</keyword>
<dbReference type="FunFam" id="3.30.420.10:FF:000006">
    <property type="entry name" value="Ribonuclease HII"/>
    <property type="match status" value="1"/>
</dbReference>
<protein>
    <recommendedName>
        <fullName evidence="7 14">Ribonuclease HII</fullName>
        <shortName evidence="14">RNase HII</shortName>
        <ecNumber evidence="6 14">3.1.26.4</ecNumber>
    </recommendedName>
</protein>
<evidence type="ECO:0000256" key="7">
    <source>
        <dbReference type="ARBA" id="ARBA00019179"/>
    </source>
</evidence>
<feature type="binding site" evidence="14 15">
    <location>
        <position position="27"/>
    </location>
    <ligand>
        <name>a divalent metal cation</name>
        <dbReference type="ChEBI" id="CHEBI:60240"/>
    </ligand>
</feature>
<dbReference type="EMBL" id="FR872582">
    <property type="protein sequence ID" value="CCB88638.1"/>
    <property type="molecule type" value="Genomic_DNA"/>
</dbReference>
<evidence type="ECO:0000256" key="10">
    <source>
        <dbReference type="ARBA" id="ARBA00022723"/>
    </source>
</evidence>
<dbReference type="GO" id="GO:0043137">
    <property type="term" value="P:DNA replication, removal of RNA primer"/>
    <property type="evidence" value="ECO:0007669"/>
    <property type="project" value="TreeGrafter"/>
</dbReference>
<dbReference type="InterPro" id="IPR036397">
    <property type="entry name" value="RNaseH_sf"/>
</dbReference>
<dbReference type="PANTHER" id="PTHR10954:SF18">
    <property type="entry name" value="RIBONUCLEASE HII"/>
    <property type="match status" value="1"/>
</dbReference>
<keyword evidence="10 14" id="KW-0479">Metal-binding</keyword>
<keyword evidence="19" id="KW-1185">Reference proteome</keyword>
<dbReference type="CDD" id="cd07182">
    <property type="entry name" value="RNase_HII_bacteria_HII_like"/>
    <property type="match status" value="1"/>
</dbReference>
<dbReference type="Proteomes" id="UP000000496">
    <property type="component" value="Chromosome gsn.131"/>
</dbReference>
<evidence type="ECO:0000313" key="19">
    <source>
        <dbReference type="Proteomes" id="UP000000496"/>
    </source>
</evidence>
<sequence length="207" mass="22725">MKTKYELTKLEEMAYQEGYQIIAGVDEAGRGPLAGPVVAAACIFPRGLVLEGVDDSKKISPIKREEIYQILVSHPEIDFAIGVVEQAQIDVINILQASLAAMAIAVKNLIVEPDFLLVDGNQLPPTRIPSKAVVKGDSLSQSIAAASILAKHSRDQMMLQLHLKWPQYGFDKHKGYATRAHLQAIQKHGPCPIHRKSFEPIKSILAK</sequence>
<dbReference type="GO" id="GO:0006298">
    <property type="term" value="P:mismatch repair"/>
    <property type="evidence" value="ECO:0007669"/>
    <property type="project" value="TreeGrafter"/>
</dbReference>
<dbReference type="PANTHER" id="PTHR10954">
    <property type="entry name" value="RIBONUCLEASE H2 SUBUNIT A"/>
    <property type="match status" value="1"/>
</dbReference>
<keyword evidence="12 14" id="KW-0378">Hydrolase</keyword>
<evidence type="ECO:0000256" key="15">
    <source>
        <dbReference type="PROSITE-ProRule" id="PRU01319"/>
    </source>
</evidence>
<dbReference type="PROSITE" id="PS51975">
    <property type="entry name" value="RNASE_H_2"/>
    <property type="match status" value="1"/>
</dbReference>
<reference evidence="18 19" key="1">
    <citation type="journal article" date="2011" name="Mol. Biol. Evol.">
        <title>Unity in variety--the pan-genome of the Chlamydiae.</title>
        <authorList>
            <person name="Collingro A."/>
            <person name="Tischler P."/>
            <person name="Weinmaier T."/>
            <person name="Penz T."/>
            <person name="Heinz E."/>
            <person name="Brunham R.C."/>
            <person name="Read T.D."/>
            <person name="Bavoil P.M."/>
            <person name="Sachse K."/>
            <person name="Kahane S."/>
            <person name="Friedman M.G."/>
            <person name="Rattei T."/>
            <person name="Myers G.S."/>
            <person name="Horn M."/>
        </authorList>
    </citation>
    <scope>NUCLEOTIDE SEQUENCE [LARGE SCALE GENOMIC DNA]</scope>
    <source>
        <strain evidence="19">ATCC VR-1471 / Z</strain>
    </source>
</reference>
<dbReference type="InterPro" id="IPR012337">
    <property type="entry name" value="RNaseH-like_sf"/>
</dbReference>
<feature type="binding site" evidence="14 15">
    <location>
        <position position="119"/>
    </location>
    <ligand>
        <name>a divalent metal cation</name>
        <dbReference type="ChEBI" id="CHEBI:60240"/>
    </ligand>
</feature>
<evidence type="ECO:0000313" key="18">
    <source>
        <dbReference type="EMBL" id="CCB88638.1"/>
    </source>
</evidence>
<evidence type="ECO:0000259" key="17">
    <source>
        <dbReference type="PROSITE" id="PS51975"/>
    </source>
</evidence>